<dbReference type="HAMAP" id="MF_00936">
    <property type="entry name" value="ParC_type1"/>
    <property type="match status" value="1"/>
</dbReference>
<dbReference type="OrthoDB" id="9806486at2"/>
<dbReference type="CDD" id="cd00187">
    <property type="entry name" value="TOP4c"/>
    <property type="match status" value="1"/>
</dbReference>
<evidence type="ECO:0000256" key="7">
    <source>
        <dbReference type="HAMAP-Rule" id="MF_00936"/>
    </source>
</evidence>
<dbReference type="GO" id="GO:0003677">
    <property type="term" value="F:DNA binding"/>
    <property type="evidence" value="ECO:0007669"/>
    <property type="project" value="UniProtKB-UniRule"/>
</dbReference>
<dbReference type="GO" id="GO:0005524">
    <property type="term" value="F:ATP binding"/>
    <property type="evidence" value="ECO:0007669"/>
    <property type="project" value="InterPro"/>
</dbReference>
<comment type="function">
    <text evidence="7">Topoisomerase IV is essential for chromosome segregation. It relaxes supercoiled DNA. Performs the decatenation events required during the replication of a circular DNA molecule.</text>
</comment>
<comment type="similarity">
    <text evidence="7">Belongs to the type II topoisomerase GyrA/ParC subunit family. ParC type 1 subfamily.</text>
</comment>
<dbReference type="InterPro" id="IPR013757">
    <property type="entry name" value="Topo_IIA_A_a_sf"/>
</dbReference>
<organism evidence="11 12">
    <name type="scientific">Psychrobacter frigidicola</name>
    <dbReference type="NCBI Taxonomy" id="45611"/>
    <lineage>
        <taxon>Bacteria</taxon>
        <taxon>Pseudomonadati</taxon>
        <taxon>Pseudomonadota</taxon>
        <taxon>Gammaproteobacteria</taxon>
        <taxon>Moraxellales</taxon>
        <taxon>Moraxellaceae</taxon>
        <taxon>Psychrobacter</taxon>
    </lineage>
</organism>
<evidence type="ECO:0000256" key="8">
    <source>
        <dbReference type="PROSITE-ProRule" id="PRU01384"/>
    </source>
</evidence>
<dbReference type="Gene3D" id="1.10.268.10">
    <property type="entry name" value="Topoisomerase, domain 3"/>
    <property type="match status" value="1"/>
</dbReference>
<dbReference type="InterPro" id="IPR002205">
    <property type="entry name" value="Topo_IIA_dom_A"/>
</dbReference>
<evidence type="ECO:0000256" key="6">
    <source>
        <dbReference type="ARBA" id="ARBA00023235"/>
    </source>
</evidence>
<dbReference type="SMART" id="SM00434">
    <property type="entry name" value="TOP4c"/>
    <property type="match status" value="1"/>
</dbReference>
<dbReference type="AlphaFoldDB" id="A0A5C7A6C7"/>
<evidence type="ECO:0000313" key="11">
    <source>
        <dbReference type="EMBL" id="TXD96347.1"/>
    </source>
</evidence>
<dbReference type="SUPFAM" id="SSF101904">
    <property type="entry name" value="GyrA/ParC C-terminal domain-like"/>
    <property type="match status" value="1"/>
</dbReference>
<dbReference type="EMBL" id="VORZ01000003">
    <property type="protein sequence ID" value="TXD96347.1"/>
    <property type="molecule type" value="Genomic_DNA"/>
</dbReference>
<dbReference type="InterPro" id="IPR013760">
    <property type="entry name" value="Topo_IIA-like_dom_sf"/>
</dbReference>
<feature type="site" description="Interaction with DNA" evidence="7">
    <location>
        <position position="89"/>
    </location>
</feature>
<sequence length="767" mass="85102">MPDVIDNTPNAVLNDAMDTRSVAEFAEQAYLNYAMYVIMDRALPNIADGLKPVQRRIIYAMSELGLKSTAKPKKSARTVGDVLGKYHPHGDSACYEAMVLMAQPFSYRYPLIFGQGNWGSPDDPKSFAAMRYTEAKMSAYANTLLTELGQGTVDWQDNFDGTMQEPTTLPARLPNILLNGTTGIAVGMATDIPPHNLNEVVRAAIRLLKNPELSVKQLTQSIPAPDLPTKAEIITSKKDLQALYESGRGSYKMRATYHIDDKEKNLVIIDALPYQVSGNKIQEQIAKLMTDKKLPWIVDIHDESDHENACRIVLELRSTRVDVERVMSHLFATTDLESNYRVNMNMIGLNGKPQVKNLKEILEEWLVCRRSVVTRRLEYRLDKIDKRLHILAGLLVAYLNIDEVIRIIREEDDAKLALMEGYDLTDIQANAILDIRLRQLAKLEEFELRREQDELADERAIIQEYLDNPDSLTGLIIDELNEDMKAHGDNRMSPLAEREEAQALKESDLVPSEPITAVLSKAGWIRAAKGHDVDATGMSYRSGDGYQAYARGKSNEKIYVLDSTGRSYSIDAHNLASARGQGDPLTSVLKPPSGATFEQLLTGDNDQRIILASSQGYGFINTLGNLDSNQKAGKKIITLTADSRLLPITRIDVSTDSSANNTTGSDGLNQTPDHLAVVTNAGYLLIFSLDDLPEQARGKGNKMITLKDNEEVLAITPLTQQDSLIITAGKRHVTLKPMDLANYTSKRGSRGSQLPRGFQNVTSVEVG</sequence>
<dbReference type="GO" id="GO:0005694">
    <property type="term" value="C:chromosome"/>
    <property type="evidence" value="ECO:0007669"/>
    <property type="project" value="InterPro"/>
</dbReference>
<evidence type="ECO:0000256" key="3">
    <source>
        <dbReference type="ARBA" id="ARBA00023029"/>
    </source>
</evidence>
<dbReference type="GO" id="GO:0007059">
    <property type="term" value="P:chromosome segregation"/>
    <property type="evidence" value="ECO:0007669"/>
    <property type="project" value="UniProtKB-UniRule"/>
</dbReference>
<dbReference type="GO" id="GO:0003918">
    <property type="term" value="F:DNA topoisomerase type II (double strand cut, ATP-hydrolyzing) activity"/>
    <property type="evidence" value="ECO:0007669"/>
    <property type="project" value="UniProtKB-UniRule"/>
</dbReference>
<dbReference type="InterPro" id="IPR050220">
    <property type="entry name" value="Type_II_DNA_Topoisomerases"/>
</dbReference>
<keyword evidence="3 7" id="KW-0799">Topoisomerase</keyword>
<evidence type="ECO:0000256" key="2">
    <source>
        <dbReference type="ARBA" id="ARBA00022475"/>
    </source>
</evidence>
<name>A0A5C7A6C7_9GAMM</name>
<dbReference type="Pfam" id="PF00521">
    <property type="entry name" value="DNA_topoisoIV"/>
    <property type="match status" value="1"/>
</dbReference>
<dbReference type="PANTHER" id="PTHR43493">
    <property type="entry name" value="DNA GYRASE/TOPOISOMERASE SUBUNIT A"/>
    <property type="match status" value="1"/>
</dbReference>
<dbReference type="GO" id="GO:0005737">
    <property type="term" value="C:cytoplasm"/>
    <property type="evidence" value="ECO:0007669"/>
    <property type="project" value="TreeGrafter"/>
</dbReference>
<dbReference type="PROSITE" id="PS52040">
    <property type="entry name" value="TOPO_IIA"/>
    <property type="match status" value="1"/>
</dbReference>
<dbReference type="EC" id="5.6.2.2" evidence="7"/>
<dbReference type="InterPro" id="IPR005742">
    <property type="entry name" value="TopoIV_A_Gneg"/>
</dbReference>
<accession>A0A5C7A6C7</accession>
<evidence type="ECO:0000313" key="12">
    <source>
        <dbReference type="Proteomes" id="UP000321903"/>
    </source>
</evidence>
<dbReference type="NCBIfam" id="NF004044">
    <property type="entry name" value="PRK05561.1"/>
    <property type="match status" value="1"/>
</dbReference>
<dbReference type="SUPFAM" id="SSF56719">
    <property type="entry name" value="Type II DNA topoisomerase"/>
    <property type="match status" value="1"/>
</dbReference>
<keyword evidence="5 7" id="KW-0472">Membrane</keyword>
<dbReference type="Gene3D" id="3.90.199.10">
    <property type="entry name" value="Topoisomerase II, domain 5"/>
    <property type="match status" value="1"/>
</dbReference>
<dbReference type="GO" id="GO:0019897">
    <property type="term" value="C:extrinsic component of plasma membrane"/>
    <property type="evidence" value="ECO:0007669"/>
    <property type="project" value="UniProtKB-UniRule"/>
</dbReference>
<keyword evidence="6 7" id="KW-0413">Isomerase</keyword>
<comment type="subunit">
    <text evidence="7">Heterotetramer composed of ParC and ParE.</text>
</comment>
<keyword evidence="12" id="KW-1185">Reference proteome</keyword>
<dbReference type="PANTHER" id="PTHR43493:SF1">
    <property type="entry name" value="DNA TOPOISOMERASE 4 SUBUNIT A"/>
    <property type="match status" value="1"/>
</dbReference>
<evidence type="ECO:0000256" key="9">
    <source>
        <dbReference type="SAM" id="MobiDB-lite"/>
    </source>
</evidence>
<feature type="site" description="Interaction with DNA" evidence="7">
    <location>
        <position position="87"/>
    </location>
</feature>
<feature type="site" description="Transition state stabilizer" evidence="7">
    <location>
        <position position="131"/>
    </location>
</feature>
<comment type="catalytic activity">
    <reaction evidence="1 7 8">
        <text>ATP-dependent breakage, passage and rejoining of double-stranded DNA.</text>
        <dbReference type="EC" id="5.6.2.2"/>
    </reaction>
</comment>
<evidence type="ECO:0000256" key="1">
    <source>
        <dbReference type="ARBA" id="ARBA00000185"/>
    </source>
</evidence>
<dbReference type="FunFam" id="1.10.268.10:FF:000001">
    <property type="entry name" value="DNA gyrase subunit A"/>
    <property type="match status" value="1"/>
</dbReference>
<keyword evidence="2 7" id="KW-1003">Cell membrane</keyword>
<evidence type="ECO:0000256" key="4">
    <source>
        <dbReference type="ARBA" id="ARBA00023125"/>
    </source>
</evidence>
<dbReference type="InterPro" id="IPR013758">
    <property type="entry name" value="Topo_IIA_A/C_ab"/>
</dbReference>
<comment type="subcellular location">
    <subcellularLocation>
        <location evidence="7">Cell membrane</location>
        <topology evidence="7">Peripheral membrane protein</topology>
    </subcellularLocation>
</comment>
<feature type="active site" description="O-(5'-phospho-DNA)-tyrosine intermediate" evidence="7 8">
    <location>
        <position position="132"/>
    </location>
</feature>
<evidence type="ECO:0000256" key="5">
    <source>
        <dbReference type="ARBA" id="ARBA00023136"/>
    </source>
</evidence>
<dbReference type="Gene3D" id="2.120.10.90">
    <property type="entry name" value="DNA gyrase/topoisomerase IV, subunit A, C-terminal"/>
    <property type="match status" value="1"/>
</dbReference>
<keyword evidence="4 7" id="KW-0238">DNA-binding</keyword>
<gene>
    <name evidence="7 11" type="primary">parC</name>
    <name evidence="11" type="ORF">ES754_09320</name>
</gene>
<feature type="site" description="Interaction with DNA" evidence="7">
    <location>
        <position position="51"/>
    </location>
</feature>
<protein>
    <recommendedName>
        <fullName evidence="7">DNA topoisomerase 4 subunit A</fullName>
        <ecNumber evidence="7">5.6.2.2</ecNumber>
    </recommendedName>
    <alternativeName>
        <fullName evidence="7">Topoisomerase IV subunit A</fullName>
    </alternativeName>
</protein>
<dbReference type="Gene3D" id="3.30.1360.40">
    <property type="match status" value="1"/>
</dbReference>
<dbReference type="NCBIfam" id="TIGR01062">
    <property type="entry name" value="parC_Gneg"/>
    <property type="match status" value="1"/>
</dbReference>
<evidence type="ECO:0000259" key="10">
    <source>
        <dbReference type="PROSITE" id="PS52040"/>
    </source>
</evidence>
<proteinExistence type="inferred from homology"/>
<feature type="domain" description="Topo IIA-type catalytic" evidence="10">
    <location>
        <begin position="43"/>
        <end position="509"/>
    </location>
</feature>
<dbReference type="RefSeq" id="WP_147223932.1">
    <property type="nucleotide sequence ID" value="NZ_CAJGYY010000001.1"/>
</dbReference>
<comment type="caution">
    <text evidence="11">The sequence shown here is derived from an EMBL/GenBank/DDBJ whole genome shotgun (WGS) entry which is preliminary data.</text>
</comment>
<dbReference type="Pfam" id="PF03989">
    <property type="entry name" value="DNA_gyraseA_C"/>
    <property type="match status" value="2"/>
</dbReference>
<dbReference type="Proteomes" id="UP000321903">
    <property type="component" value="Unassembled WGS sequence"/>
</dbReference>
<dbReference type="InterPro" id="IPR006691">
    <property type="entry name" value="GyrA/parC_rep"/>
</dbReference>
<feature type="region of interest" description="Disordered" evidence="9">
    <location>
        <begin position="744"/>
        <end position="767"/>
    </location>
</feature>
<dbReference type="GO" id="GO:0006265">
    <property type="term" value="P:DNA topological change"/>
    <property type="evidence" value="ECO:0007669"/>
    <property type="project" value="UniProtKB-UniRule"/>
</dbReference>
<dbReference type="GO" id="GO:0009330">
    <property type="term" value="C:DNA topoisomerase type II (double strand cut, ATP-hydrolyzing) complex"/>
    <property type="evidence" value="ECO:0007669"/>
    <property type="project" value="TreeGrafter"/>
</dbReference>
<reference evidence="11 12" key="1">
    <citation type="submission" date="2019-08" db="EMBL/GenBank/DDBJ databases">
        <title>Genome sequence of Psychrobacter frigidicola ACAM304 (type strain).</title>
        <authorList>
            <person name="Bowman J.P."/>
        </authorList>
    </citation>
    <scope>NUCLEOTIDE SEQUENCE [LARGE SCALE GENOMIC DNA]</scope>
    <source>
        <strain evidence="11 12">ACAM 304</strain>
    </source>
</reference>
<dbReference type="InterPro" id="IPR035516">
    <property type="entry name" value="Gyrase/topoIV_suA_C"/>
</dbReference>